<dbReference type="Proteomes" id="UP001489004">
    <property type="component" value="Unassembled WGS sequence"/>
</dbReference>
<dbReference type="Pfam" id="PF13041">
    <property type="entry name" value="PPR_2"/>
    <property type="match status" value="1"/>
</dbReference>
<dbReference type="GO" id="GO:0006396">
    <property type="term" value="P:RNA processing"/>
    <property type="evidence" value="ECO:0007669"/>
    <property type="project" value="TreeGrafter"/>
</dbReference>
<dbReference type="NCBIfam" id="TIGR00756">
    <property type="entry name" value="PPR"/>
    <property type="match status" value="4"/>
</dbReference>
<dbReference type="InterPro" id="IPR002885">
    <property type="entry name" value="PPR_rpt"/>
</dbReference>
<dbReference type="InterPro" id="IPR011990">
    <property type="entry name" value="TPR-like_helical_dom_sf"/>
</dbReference>
<protein>
    <recommendedName>
        <fullName evidence="6">Pentatricopeptide repeat-containing protein</fullName>
    </recommendedName>
</protein>
<evidence type="ECO:0000256" key="2">
    <source>
        <dbReference type="PROSITE-ProRule" id="PRU00708"/>
    </source>
</evidence>
<keyword evidence="5" id="KW-1185">Reference proteome</keyword>
<dbReference type="EMBL" id="JALJOR010000009">
    <property type="protein sequence ID" value="KAK9811682.1"/>
    <property type="molecule type" value="Genomic_DNA"/>
</dbReference>
<dbReference type="PANTHER" id="PTHR47934">
    <property type="entry name" value="PENTATRICOPEPTIDE REPEAT-CONTAINING PROTEIN PET309, MITOCHONDRIAL"/>
    <property type="match status" value="1"/>
</dbReference>
<evidence type="ECO:0000256" key="1">
    <source>
        <dbReference type="ARBA" id="ARBA00022737"/>
    </source>
</evidence>
<dbReference type="GO" id="GO:0007005">
    <property type="term" value="P:mitochondrion organization"/>
    <property type="evidence" value="ECO:0007669"/>
    <property type="project" value="TreeGrafter"/>
</dbReference>
<dbReference type="PANTHER" id="PTHR47934:SF6">
    <property type="entry name" value="MITOCHONDRIAL GROUP I INTRON SPLICING FACTOR CCM1-RELATED"/>
    <property type="match status" value="1"/>
</dbReference>
<feature type="region of interest" description="Disordered" evidence="3">
    <location>
        <begin position="64"/>
        <end position="83"/>
    </location>
</feature>
<dbReference type="Pfam" id="PF01535">
    <property type="entry name" value="PPR"/>
    <property type="match status" value="1"/>
</dbReference>
<dbReference type="PROSITE" id="PS51375">
    <property type="entry name" value="PPR"/>
    <property type="match status" value="4"/>
</dbReference>
<name>A0AAW1PS96_9CHLO</name>
<dbReference type="Pfam" id="PF13812">
    <property type="entry name" value="PPR_3"/>
    <property type="match status" value="2"/>
</dbReference>
<evidence type="ECO:0000313" key="5">
    <source>
        <dbReference type="Proteomes" id="UP001489004"/>
    </source>
</evidence>
<evidence type="ECO:0000256" key="3">
    <source>
        <dbReference type="SAM" id="MobiDB-lite"/>
    </source>
</evidence>
<accession>A0AAW1PS96</accession>
<dbReference type="GO" id="GO:0003729">
    <property type="term" value="F:mRNA binding"/>
    <property type="evidence" value="ECO:0007669"/>
    <property type="project" value="TreeGrafter"/>
</dbReference>
<dbReference type="SUPFAM" id="SSF160443">
    <property type="entry name" value="SMR domain-like"/>
    <property type="match status" value="1"/>
</dbReference>
<dbReference type="GO" id="GO:0005739">
    <property type="term" value="C:mitochondrion"/>
    <property type="evidence" value="ECO:0007669"/>
    <property type="project" value="TreeGrafter"/>
</dbReference>
<dbReference type="InterPro" id="IPR036063">
    <property type="entry name" value="Smr_dom_sf"/>
</dbReference>
<feature type="repeat" description="PPR" evidence="2">
    <location>
        <begin position="288"/>
        <end position="322"/>
    </location>
</feature>
<feature type="compositionally biased region" description="Basic and acidic residues" evidence="3">
    <location>
        <begin position="74"/>
        <end position="83"/>
    </location>
</feature>
<feature type="repeat" description="PPR" evidence="2">
    <location>
        <begin position="358"/>
        <end position="392"/>
    </location>
</feature>
<dbReference type="AlphaFoldDB" id="A0AAW1PS96"/>
<proteinExistence type="predicted"/>
<sequence>MLNGSTALLEALLLRHQQPQKWSCWFDKIRSASTFSRPCASPARPVTAAAAAGRLRTNELNHQLSNGPVQLPEEPQRARGQDSKLELPDHKRAVTALTRHSKAGGVGACLAYLRRQSTALTFSYNYLLSHLHSEASQQILAAMEAQGVRPDAYTTVQAITHAKTADQAWQWYTRHVDAGMVPNGFVISALCSAFGREGQPHVIRDIMSQAIGMGLRPPSHCYSSLVQAYGRCKNLGAARNVIDEMWRAELKPTDDVFAALITCYGSLSRATQAREVLQMMLDMDVKPGIKSYSALVNAYANARMPEQASALIQEMQDEGIQPNIMSWNALLKAWSRVSDVGQIRATMGEMLRHNIPLDGWAWCSLINAYGVARQPAKARETLAEMCALGYKPNVVVWTALITAYAEVADLAGARAVLHEMLRAGIQPNGITYTNLMTCAARAGDHSACQAIMQEMAAAGLAIDNVAHLVLIEAAMQHWQDSGRPAEVLREAQRLFRHSQVPRMPVHWAQGGQAWKFGRAGKGAVLDLHTYNHWTAQLALLSALQRLLEKRQQNPKEPRSDLRVVAGRGKRSVARGQPVIREVAVRFLQGLLPVSLDPENEGLVVVRRKPLIDLLDHFIQHSYTFDAITLQHNFVAK</sequence>
<evidence type="ECO:0008006" key="6">
    <source>
        <dbReference type="Google" id="ProtNLM"/>
    </source>
</evidence>
<feature type="repeat" description="PPR" evidence="2">
    <location>
        <begin position="218"/>
        <end position="252"/>
    </location>
</feature>
<organism evidence="4 5">
    <name type="scientific">[Myrmecia] bisecta</name>
    <dbReference type="NCBI Taxonomy" id="41462"/>
    <lineage>
        <taxon>Eukaryota</taxon>
        <taxon>Viridiplantae</taxon>
        <taxon>Chlorophyta</taxon>
        <taxon>core chlorophytes</taxon>
        <taxon>Trebouxiophyceae</taxon>
        <taxon>Trebouxiales</taxon>
        <taxon>Trebouxiaceae</taxon>
        <taxon>Myrmecia</taxon>
    </lineage>
</organism>
<comment type="caution">
    <text evidence="4">The sequence shown here is derived from an EMBL/GenBank/DDBJ whole genome shotgun (WGS) entry which is preliminary data.</text>
</comment>
<dbReference type="InterPro" id="IPR051114">
    <property type="entry name" value="Mito_RNA_Proc_CCM1"/>
</dbReference>
<gene>
    <name evidence="4" type="ORF">WJX72_008308</name>
</gene>
<reference evidence="4 5" key="1">
    <citation type="journal article" date="2024" name="Nat. Commun.">
        <title>Phylogenomics reveals the evolutionary origins of lichenization in chlorophyte algae.</title>
        <authorList>
            <person name="Puginier C."/>
            <person name="Libourel C."/>
            <person name="Otte J."/>
            <person name="Skaloud P."/>
            <person name="Haon M."/>
            <person name="Grisel S."/>
            <person name="Petersen M."/>
            <person name="Berrin J.G."/>
            <person name="Delaux P.M."/>
            <person name="Dal Grande F."/>
            <person name="Keller J."/>
        </authorList>
    </citation>
    <scope>NUCLEOTIDE SEQUENCE [LARGE SCALE GENOMIC DNA]</scope>
    <source>
        <strain evidence="4 5">SAG 2043</strain>
    </source>
</reference>
<feature type="repeat" description="PPR" evidence="2">
    <location>
        <begin position="393"/>
        <end position="427"/>
    </location>
</feature>
<evidence type="ECO:0000313" key="4">
    <source>
        <dbReference type="EMBL" id="KAK9811682.1"/>
    </source>
</evidence>
<keyword evidence="1" id="KW-0677">Repeat</keyword>
<dbReference type="Gene3D" id="1.25.40.10">
    <property type="entry name" value="Tetratricopeptide repeat domain"/>
    <property type="match status" value="3"/>
</dbReference>